<dbReference type="AlphaFoldDB" id="A0A427ARX0"/>
<accession>A0A427ARX0</accession>
<sequence length="106" mass="11543">MQVYILELGMLTPQSPSPKPSTRCRTLSISMEGGSGSSSPCPLDKGFSDQIAVLLSPPSPESIKVEYCSFSDHRFFFKCRGTTTATSRDVPTILSSFLVVSPEKKH</sequence>
<evidence type="ECO:0000313" key="2">
    <source>
        <dbReference type="Proteomes" id="UP000287651"/>
    </source>
</evidence>
<comment type="caution">
    <text evidence="1">The sequence shown here is derived from an EMBL/GenBank/DDBJ whole genome shotgun (WGS) entry which is preliminary data.</text>
</comment>
<evidence type="ECO:0000313" key="1">
    <source>
        <dbReference type="EMBL" id="RRT78946.1"/>
    </source>
</evidence>
<proteinExistence type="predicted"/>
<name>A0A427ARX0_ENSVE</name>
<reference evidence="1 2" key="1">
    <citation type="journal article" date="2014" name="Agronomy (Basel)">
        <title>A Draft Genome Sequence for Ensete ventricosum, the Drought-Tolerant Tree Against Hunger.</title>
        <authorList>
            <person name="Harrison J."/>
            <person name="Moore K.A."/>
            <person name="Paszkiewicz K."/>
            <person name="Jones T."/>
            <person name="Grant M."/>
            <person name="Ambacheew D."/>
            <person name="Muzemil S."/>
            <person name="Studholme D.J."/>
        </authorList>
    </citation>
    <scope>NUCLEOTIDE SEQUENCE [LARGE SCALE GENOMIC DNA]</scope>
</reference>
<dbReference type="EMBL" id="AMZH03001541">
    <property type="protein sequence ID" value="RRT78946.1"/>
    <property type="molecule type" value="Genomic_DNA"/>
</dbReference>
<organism evidence="1 2">
    <name type="scientific">Ensete ventricosum</name>
    <name type="common">Abyssinian banana</name>
    <name type="synonym">Musa ensete</name>
    <dbReference type="NCBI Taxonomy" id="4639"/>
    <lineage>
        <taxon>Eukaryota</taxon>
        <taxon>Viridiplantae</taxon>
        <taxon>Streptophyta</taxon>
        <taxon>Embryophyta</taxon>
        <taxon>Tracheophyta</taxon>
        <taxon>Spermatophyta</taxon>
        <taxon>Magnoliopsida</taxon>
        <taxon>Liliopsida</taxon>
        <taxon>Zingiberales</taxon>
        <taxon>Musaceae</taxon>
        <taxon>Ensete</taxon>
    </lineage>
</organism>
<gene>
    <name evidence="1" type="ORF">B296_00004653</name>
</gene>
<dbReference type="Proteomes" id="UP000287651">
    <property type="component" value="Unassembled WGS sequence"/>
</dbReference>
<protein>
    <submittedName>
        <fullName evidence="1">Uncharacterized protein</fullName>
    </submittedName>
</protein>